<sequence length="607" mass="69268">MNGRPWCAICRVDFKIGQKVAIPWLGPNNLGLFTFVYPGPKLEHPKPQNEDDNAPAPAPAPAEEALQYSASRWDDIPIDESFHEECLRGIGANTLRNLLYQTAYSYVPLPEEFERRLDWLKTEFSEQSAALYPLPAEMRREVVTYSLPSLTTVYIRSTGGGPHGRTQLSLTRPIWAQRIAFEGRLYISALTNEPPVTENTGARPNDMVKIENPEGPLAAIHIAMDHLGIRRVVLTNNGEVDPADYPVDTSIGGWVSLPFSGQTRIQCEGDGLKLRRLLYNGIDETLWSTLWPVPQSQPSNLRLWSMDERAFQVPMKYLHLNKPNLRGYSICWFYELMTICPHYFGGDKPNYEAWDIDRPKCIWAFLPIDPGETIVELWTAEINDTTVLVLTTSHGRILTLGVRPRTGNGKEWVLQDRFEGERTLLAEESWSGLARIAFPTAQPTQQQTHPNILPPVEYPDCKRDLWYSSTKLAGVVSMRICQKGGAVIGLLLSYEDGRERALGEVRFDSSYLGPEIETKGTRGVVYQLSKKKKKGKGKEKEIAVELHKETVVELHTSDREETEFSLESEETRRYFVPWRGTWHWWFSYEECRLFHEDEHDVSIVEDM</sequence>
<name>A0A9P0EE90_9HYPO</name>
<dbReference type="OrthoDB" id="5153231at2759"/>
<organism evidence="1 2">
    <name type="scientific">Clonostachys solani</name>
    <dbReference type="NCBI Taxonomy" id="160281"/>
    <lineage>
        <taxon>Eukaryota</taxon>
        <taxon>Fungi</taxon>
        <taxon>Dikarya</taxon>
        <taxon>Ascomycota</taxon>
        <taxon>Pezizomycotina</taxon>
        <taxon>Sordariomycetes</taxon>
        <taxon>Hypocreomycetidae</taxon>
        <taxon>Hypocreales</taxon>
        <taxon>Bionectriaceae</taxon>
        <taxon>Clonostachys</taxon>
    </lineage>
</organism>
<gene>
    <name evidence="1" type="ORF">CSOL1703_00012122</name>
</gene>
<dbReference type="AlphaFoldDB" id="A0A9P0EE90"/>
<reference evidence="1 2" key="2">
    <citation type="submission" date="2021-10" db="EMBL/GenBank/DDBJ databases">
        <authorList>
            <person name="Piombo E."/>
        </authorList>
    </citation>
    <scope>NUCLEOTIDE SEQUENCE [LARGE SCALE GENOMIC DNA]</scope>
</reference>
<protein>
    <submittedName>
        <fullName evidence="1">Uncharacterized protein</fullName>
    </submittedName>
</protein>
<reference evidence="2" key="1">
    <citation type="submission" date="2019-06" db="EMBL/GenBank/DDBJ databases">
        <authorList>
            <person name="Broberg M."/>
        </authorList>
    </citation>
    <scope>NUCLEOTIDE SEQUENCE [LARGE SCALE GENOMIC DNA]</scope>
</reference>
<proteinExistence type="predicted"/>
<dbReference type="Proteomes" id="UP000775872">
    <property type="component" value="Unassembled WGS sequence"/>
</dbReference>
<accession>A0A9P0EE90</accession>
<evidence type="ECO:0000313" key="2">
    <source>
        <dbReference type="Proteomes" id="UP000775872"/>
    </source>
</evidence>
<keyword evidence="2" id="KW-1185">Reference proteome</keyword>
<dbReference type="EMBL" id="CABFOC020000014">
    <property type="protein sequence ID" value="CAH0046388.1"/>
    <property type="molecule type" value="Genomic_DNA"/>
</dbReference>
<comment type="caution">
    <text evidence="1">The sequence shown here is derived from an EMBL/GenBank/DDBJ whole genome shotgun (WGS) entry which is preliminary data.</text>
</comment>
<evidence type="ECO:0000313" key="1">
    <source>
        <dbReference type="EMBL" id="CAH0046388.1"/>
    </source>
</evidence>